<organism evidence="1 2">
    <name type="scientific">Pluteus cervinus</name>
    <dbReference type="NCBI Taxonomy" id="181527"/>
    <lineage>
        <taxon>Eukaryota</taxon>
        <taxon>Fungi</taxon>
        <taxon>Dikarya</taxon>
        <taxon>Basidiomycota</taxon>
        <taxon>Agaricomycotina</taxon>
        <taxon>Agaricomycetes</taxon>
        <taxon>Agaricomycetidae</taxon>
        <taxon>Agaricales</taxon>
        <taxon>Pluteineae</taxon>
        <taxon>Pluteaceae</taxon>
        <taxon>Pluteus</taxon>
    </lineage>
</organism>
<protein>
    <submittedName>
        <fullName evidence="1">Uncharacterized protein</fullName>
    </submittedName>
</protein>
<evidence type="ECO:0000313" key="1">
    <source>
        <dbReference type="EMBL" id="TFK62554.1"/>
    </source>
</evidence>
<reference evidence="1 2" key="1">
    <citation type="journal article" date="2019" name="Nat. Ecol. Evol.">
        <title>Megaphylogeny resolves global patterns of mushroom evolution.</title>
        <authorList>
            <person name="Varga T."/>
            <person name="Krizsan K."/>
            <person name="Foldi C."/>
            <person name="Dima B."/>
            <person name="Sanchez-Garcia M."/>
            <person name="Sanchez-Ramirez S."/>
            <person name="Szollosi G.J."/>
            <person name="Szarkandi J.G."/>
            <person name="Papp V."/>
            <person name="Albert L."/>
            <person name="Andreopoulos W."/>
            <person name="Angelini C."/>
            <person name="Antonin V."/>
            <person name="Barry K.W."/>
            <person name="Bougher N.L."/>
            <person name="Buchanan P."/>
            <person name="Buyck B."/>
            <person name="Bense V."/>
            <person name="Catcheside P."/>
            <person name="Chovatia M."/>
            <person name="Cooper J."/>
            <person name="Damon W."/>
            <person name="Desjardin D."/>
            <person name="Finy P."/>
            <person name="Geml J."/>
            <person name="Haridas S."/>
            <person name="Hughes K."/>
            <person name="Justo A."/>
            <person name="Karasinski D."/>
            <person name="Kautmanova I."/>
            <person name="Kiss B."/>
            <person name="Kocsube S."/>
            <person name="Kotiranta H."/>
            <person name="LaButti K.M."/>
            <person name="Lechner B.E."/>
            <person name="Liimatainen K."/>
            <person name="Lipzen A."/>
            <person name="Lukacs Z."/>
            <person name="Mihaltcheva S."/>
            <person name="Morgado L.N."/>
            <person name="Niskanen T."/>
            <person name="Noordeloos M.E."/>
            <person name="Ohm R.A."/>
            <person name="Ortiz-Santana B."/>
            <person name="Ovrebo C."/>
            <person name="Racz N."/>
            <person name="Riley R."/>
            <person name="Savchenko A."/>
            <person name="Shiryaev A."/>
            <person name="Soop K."/>
            <person name="Spirin V."/>
            <person name="Szebenyi C."/>
            <person name="Tomsovsky M."/>
            <person name="Tulloss R.E."/>
            <person name="Uehling J."/>
            <person name="Grigoriev I.V."/>
            <person name="Vagvolgyi C."/>
            <person name="Papp T."/>
            <person name="Martin F.M."/>
            <person name="Miettinen O."/>
            <person name="Hibbett D.S."/>
            <person name="Nagy L.G."/>
        </authorList>
    </citation>
    <scope>NUCLEOTIDE SEQUENCE [LARGE SCALE GENOMIC DNA]</scope>
    <source>
        <strain evidence="1 2">NL-1719</strain>
    </source>
</reference>
<accession>A0ACD3AB53</accession>
<sequence length="100" mass="11091">MAMPASASTFSLSLSLWISCSCSREGSLEEPPRRLRLGARLAFPPLEIPFGLPRTLGGGERLPRDEPPNNDDVVDGFLFNGDINSHQNYNDQLTAQRLEY</sequence>
<keyword evidence="2" id="KW-1185">Reference proteome</keyword>
<name>A0ACD3AB53_9AGAR</name>
<dbReference type="EMBL" id="ML208574">
    <property type="protein sequence ID" value="TFK62554.1"/>
    <property type="molecule type" value="Genomic_DNA"/>
</dbReference>
<gene>
    <name evidence="1" type="ORF">BDN72DRAFT_848530</name>
</gene>
<feature type="non-terminal residue" evidence="1">
    <location>
        <position position="1"/>
    </location>
</feature>
<dbReference type="Proteomes" id="UP000308600">
    <property type="component" value="Unassembled WGS sequence"/>
</dbReference>
<proteinExistence type="predicted"/>
<evidence type="ECO:0000313" key="2">
    <source>
        <dbReference type="Proteomes" id="UP000308600"/>
    </source>
</evidence>